<organism evidence="2 3">
    <name type="scientific">Aestuariivirga litoralis</name>
    <dbReference type="NCBI Taxonomy" id="2650924"/>
    <lineage>
        <taxon>Bacteria</taxon>
        <taxon>Pseudomonadati</taxon>
        <taxon>Pseudomonadota</taxon>
        <taxon>Alphaproteobacteria</taxon>
        <taxon>Hyphomicrobiales</taxon>
        <taxon>Aestuariivirgaceae</taxon>
        <taxon>Aestuariivirga</taxon>
    </lineage>
</organism>
<name>A0A2W2BRM8_9HYPH</name>
<feature type="chain" id="PRO_5015941738" evidence="1">
    <location>
        <begin position="20"/>
        <end position="107"/>
    </location>
</feature>
<feature type="signal peptide" evidence="1">
    <location>
        <begin position="1"/>
        <end position="19"/>
    </location>
</feature>
<reference evidence="3" key="1">
    <citation type="submission" date="2018-06" db="EMBL/GenBank/DDBJ databases">
        <title>Aestuariibacter litoralis strain KCTC 52945T.</title>
        <authorList>
            <person name="Li X."/>
            <person name="Salam N."/>
            <person name="Li J.-L."/>
            <person name="Chen Y.-M."/>
            <person name="Yang Z.-W."/>
            <person name="Zhang L.-Y."/>
            <person name="Han M.-X."/>
            <person name="Xiao M."/>
            <person name="Li W.-J."/>
        </authorList>
    </citation>
    <scope>NUCLEOTIDE SEQUENCE [LARGE SCALE GENOMIC DNA]</scope>
    <source>
        <strain evidence="3">KCTC 52945</strain>
    </source>
</reference>
<accession>A0A2W2BRM8</accession>
<evidence type="ECO:0000313" key="3">
    <source>
        <dbReference type="Proteomes" id="UP000248795"/>
    </source>
</evidence>
<evidence type="ECO:0000256" key="1">
    <source>
        <dbReference type="SAM" id="SignalP"/>
    </source>
</evidence>
<dbReference type="Proteomes" id="UP000248795">
    <property type="component" value="Unassembled WGS sequence"/>
</dbReference>
<proteinExistence type="predicted"/>
<dbReference type="RefSeq" id="WP_111195684.1">
    <property type="nucleotide sequence ID" value="NZ_QKVK01000001.1"/>
</dbReference>
<dbReference type="EMBL" id="QKVK01000001">
    <property type="protein sequence ID" value="PZF78357.1"/>
    <property type="molecule type" value="Genomic_DNA"/>
</dbReference>
<sequence length="107" mass="11603">MRLLFASLILLTVAAPAHAAEVRNYFAPQLDGQRIAACLSDGACGKPAADAFCQSEGYDKAMLFQRERSNSARLIDSDKVCDGDCPTFRQVKCFTVRSDLQVSNAAL</sequence>
<comment type="caution">
    <text evidence="2">The sequence shown here is derived from an EMBL/GenBank/DDBJ whole genome shotgun (WGS) entry which is preliminary data.</text>
</comment>
<keyword evidence="1" id="KW-0732">Signal</keyword>
<protein>
    <submittedName>
        <fullName evidence="2">Uncharacterized protein</fullName>
    </submittedName>
</protein>
<gene>
    <name evidence="2" type="ORF">DK847_00600</name>
</gene>
<evidence type="ECO:0000313" key="2">
    <source>
        <dbReference type="EMBL" id="PZF78357.1"/>
    </source>
</evidence>
<dbReference type="AlphaFoldDB" id="A0A2W2BRM8"/>
<keyword evidence="3" id="KW-1185">Reference proteome</keyword>